<protein>
    <recommendedName>
        <fullName evidence="6">Por secretion system C-terminal sorting domain-containing protein</fullName>
    </recommendedName>
</protein>
<evidence type="ECO:0000313" key="4">
    <source>
        <dbReference type="EMBL" id="NIJ53581.1"/>
    </source>
</evidence>
<reference evidence="4 5" key="1">
    <citation type="submission" date="2020-03" db="EMBL/GenBank/DDBJ databases">
        <title>Genomic Encyclopedia of Type Strains, Phase IV (KMG-IV): sequencing the most valuable type-strain genomes for metagenomic binning, comparative biology and taxonomic classification.</title>
        <authorList>
            <person name="Goeker M."/>
        </authorList>
    </citation>
    <scope>NUCLEOTIDE SEQUENCE [LARGE SCALE GENOMIC DNA]</scope>
    <source>
        <strain evidence="4 5">DSM 102865</strain>
    </source>
</reference>
<feature type="signal peptide" evidence="1">
    <location>
        <begin position="1"/>
        <end position="19"/>
    </location>
</feature>
<dbReference type="InterPro" id="IPR026444">
    <property type="entry name" value="Secre_tail"/>
</dbReference>
<dbReference type="SUPFAM" id="SSF50952">
    <property type="entry name" value="Soluble quinoprotein glucose dehydrogenase"/>
    <property type="match status" value="1"/>
</dbReference>
<feature type="chain" id="PRO_5046993582" description="Por secretion system C-terminal sorting domain-containing protein" evidence="1">
    <location>
        <begin position="20"/>
        <end position="543"/>
    </location>
</feature>
<comment type="caution">
    <text evidence="4">The sequence shown here is derived from an EMBL/GenBank/DDBJ whole genome shotgun (WGS) entry which is preliminary data.</text>
</comment>
<feature type="domain" description="Secretion system C-terminal sorting" evidence="3">
    <location>
        <begin position="469"/>
        <end position="541"/>
    </location>
</feature>
<dbReference type="Pfam" id="PF07995">
    <property type="entry name" value="GSDH"/>
    <property type="match status" value="1"/>
</dbReference>
<dbReference type="RefSeq" id="WP_167270798.1">
    <property type="nucleotide sequence ID" value="NZ_JAASQJ010000002.1"/>
</dbReference>
<organism evidence="4 5">
    <name type="scientific">Dyadobacter arcticus</name>
    <dbReference type="NCBI Taxonomy" id="1078754"/>
    <lineage>
        <taxon>Bacteria</taxon>
        <taxon>Pseudomonadati</taxon>
        <taxon>Bacteroidota</taxon>
        <taxon>Cytophagia</taxon>
        <taxon>Cytophagales</taxon>
        <taxon>Spirosomataceae</taxon>
        <taxon>Dyadobacter</taxon>
    </lineage>
</organism>
<evidence type="ECO:0000313" key="5">
    <source>
        <dbReference type="Proteomes" id="UP001179181"/>
    </source>
</evidence>
<evidence type="ECO:0000259" key="2">
    <source>
        <dbReference type="Pfam" id="PF07995"/>
    </source>
</evidence>
<name>A0ABX0UKP0_9BACT</name>
<evidence type="ECO:0008006" key="6">
    <source>
        <dbReference type="Google" id="ProtNLM"/>
    </source>
</evidence>
<dbReference type="Gene3D" id="2.120.10.30">
    <property type="entry name" value="TolB, C-terminal domain"/>
    <property type="match status" value="1"/>
</dbReference>
<dbReference type="InterPro" id="IPR012938">
    <property type="entry name" value="Glc/Sorbosone_DH"/>
</dbReference>
<dbReference type="NCBIfam" id="TIGR04183">
    <property type="entry name" value="Por_Secre_tail"/>
    <property type="match status" value="1"/>
</dbReference>
<gene>
    <name evidence="4" type="ORF">FHS68_002751</name>
</gene>
<dbReference type="Proteomes" id="UP001179181">
    <property type="component" value="Unassembled WGS sequence"/>
</dbReference>
<feature type="domain" description="Glucose/Sorbosone dehydrogenase" evidence="2">
    <location>
        <begin position="133"/>
        <end position="272"/>
    </location>
</feature>
<dbReference type="InterPro" id="IPR011042">
    <property type="entry name" value="6-blade_b-propeller_TolB-like"/>
</dbReference>
<evidence type="ECO:0000256" key="1">
    <source>
        <dbReference type="SAM" id="SignalP"/>
    </source>
</evidence>
<dbReference type="EMBL" id="JAASQJ010000002">
    <property type="protein sequence ID" value="NIJ53581.1"/>
    <property type="molecule type" value="Genomic_DNA"/>
</dbReference>
<dbReference type="InterPro" id="IPR011041">
    <property type="entry name" value="Quinoprot_gluc/sorb_DH_b-prop"/>
</dbReference>
<proteinExistence type="predicted"/>
<keyword evidence="1" id="KW-0732">Signal</keyword>
<accession>A0ABX0UKP0</accession>
<sequence>MRQLSFCLFFLCLTNAELAAGQTPKSLRNDITIRPFFKIDFTDTQTRIIYDASDKSFYTIAWNGELFHLIPEASGSYTLQRLASADDHQINYLQGLALHEGTIYLVGNVVIQQGVSGYGKAVKAKITSGKMIWTEVFKTAEHASSKTLFDHAFSAICFSPDGKDMFIASGSRTDHGEVKDNEGLYPNLREIALTSTIFKIPATTEKLLLPDDSAALAPYVYVRGVRNAFSLAFAANGDLFSVENSGDRDDPEEMNWIRQGAHYGFPWEMGGNDTPMQFTGYKAEEDKLINHAYSAYQIGAFHDDKNFPQKPKNLTFRKPIQNAGPDADKYRDSATGKVMDASDNGKTISTFTGHRSPLGLVFDTKSGFGGEYTGKGFVVNFQAGSESYGPMQDPGQDLVMLDLKKNAAGDDYTLNAHSLVTNFKDPTDAHIVGNKLYVLEGQGQIWELTFPKEVVTAVSPATKGQFKAYPNPSQGRMVIEGPVNQESVEISVTDILGRQLIKETKKAVNGKTELDVSSLGGGIYMLKIESQSQLMTTKFLVNP</sequence>
<keyword evidence="5" id="KW-1185">Reference proteome</keyword>
<evidence type="ECO:0000259" key="3">
    <source>
        <dbReference type="Pfam" id="PF18962"/>
    </source>
</evidence>
<dbReference type="Pfam" id="PF18962">
    <property type="entry name" value="Por_Secre_tail"/>
    <property type="match status" value="1"/>
</dbReference>